<keyword evidence="8" id="KW-1185">Reference proteome</keyword>
<dbReference type="PIRSF" id="PIRSF000138">
    <property type="entry name" value="Al-hdrx_acd_dh"/>
    <property type="match status" value="1"/>
</dbReference>
<dbReference type="SUPFAM" id="SSF51395">
    <property type="entry name" value="FMN-linked oxidoreductases"/>
    <property type="match status" value="1"/>
</dbReference>
<keyword evidence="3" id="KW-0288">FMN</keyword>
<evidence type="ECO:0000256" key="3">
    <source>
        <dbReference type="ARBA" id="ARBA00022643"/>
    </source>
</evidence>
<keyword evidence="2" id="KW-0285">Flavoprotein</keyword>
<evidence type="ECO:0000256" key="1">
    <source>
        <dbReference type="ARBA" id="ARBA00001917"/>
    </source>
</evidence>
<evidence type="ECO:0000259" key="6">
    <source>
        <dbReference type="PROSITE" id="PS51349"/>
    </source>
</evidence>
<dbReference type="PANTHER" id="PTHR10578:SF107">
    <property type="entry name" value="2-HYDROXYACID OXIDASE 1"/>
    <property type="match status" value="1"/>
</dbReference>
<dbReference type="GO" id="GO:0016491">
    <property type="term" value="F:oxidoreductase activity"/>
    <property type="evidence" value="ECO:0007669"/>
    <property type="project" value="UniProtKB-KW"/>
</dbReference>
<proteinExistence type="inferred from homology"/>
<evidence type="ECO:0000256" key="2">
    <source>
        <dbReference type="ARBA" id="ARBA00022630"/>
    </source>
</evidence>
<dbReference type="PROSITE" id="PS51349">
    <property type="entry name" value="FMN_HYDROXY_ACID_DH_2"/>
    <property type="match status" value="1"/>
</dbReference>
<gene>
    <name evidence="7" type="ORF">QGN17_06270</name>
</gene>
<comment type="caution">
    <text evidence="7">The sequence shown here is derived from an EMBL/GenBank/DDBJ whole genome shotgun (WGS) entry which is preliminary data.</text>
</comment>
<reference evidence="7" key="1">
    <citation type="submission" date="2023-04" db="EMBL/GenBank/DDBJ databases">
        <title>Sphingomonas sp. MAHUQ-71 isolated from rice field.</title>
        <authorList>
            <person name="Huq M.A."/>
        </authorList>
    </citation>
    <scope>NUCLEOTIDE SEQUENCE</scope>
    <source>
        <strain evidence="7">MAHUQ-71</strain>
    </source>
</reference>
<dbReference type="InterPro" id="IPR012133">
    <property type="entry name" value="Alpha-hydoxy_acid_DH_FMN"/>
</dbReference>
<dbReference type="CDD" id="cd02809">
    <property type="entry name" value="alpha_hydroxyacid_oxid_FMN"/>
    <property type="match status" value="1"/>
</dbReference>
<dbReference type="EMBL" id="JARYGZ010000001">
    <property type="protein sequence ID" value="MDH7638330.1"/>
    <property type="molecule type" value="Genomic_DNA"/>
</dbReference>
<sequence length="371" mass="39296">MVDDLSAIPPEIRTLADYEKHAEACLPAASWDHIQSGSGSDSALRDNRAAFDRWRLLPNVLTDLRGASTETELFGRAHVAPIMVAPLAYQCLAHPDGEMAAARAAAALETGFILSTLSSVSLEHVAQASRSAARELTKPVAPLWFQLYLQPDRADSLTLVRRAEAAGYEAIVLTIDAAIKRSEFTLPAGIEAANLQGMAKPRQHSVAGGHILFGTPLADAAPTWADVEWLRSVTDLPILLKGLVTGEAVDRAVASGVEAIVLSNHGGRVFDGFPAALDVLAHVVARAGHRLPILVDGGFRSGSDIATALALGAKVVLIGRPVFHALAVAGLSGVAHMLHILRTELELAMAQLGCPRIELLDSGRLLPHRQA</sequence>
<evidence type="ECO:0000256" key="4">
    <source>
        <dbReference type="ARBA" id="ARBA00023002"/>
    </source>
</evidence>
<accession>A0ABT6MZ85</accession>
<dbReference type="EC" id="1.-.-.-" evidence="7"/>
<feature type="domain" description="FMN hydroxy acid dehydrogenase" evidence="6">
    <location>
        <begin position="7"/>
        <end position="370"/>
    </location>
</feature>
<dbReference type="Proteomes" id="UP001160625">
    <property type="component" value="Unassembled WGS sequence"/>
</dbReference>
<evidence type="ECO:0000313" key="7">
    <source>
        <dbReference type="EMBL" id="MDH7638330.1"/>
    </source>
</evidence>
<dbReference type="RefSeq" id="WP_281043640.1">
    <property type="nucleotide sequence ID" value="NZ_JARYGZ010000001.1"/>
</dbReference>
<evidence type="ECO:0000313" key="8">
    <source>
        <dbReference type="Proteomes" id="UP001160625"/>
    </source>
</evidence>
<organism evidence="7 8">
    <name type="scientific">Sphingomonas oryzagri</name>
    <dbReference type="NCBI Taxonomy" id="3042314"/>
    <lineage>
        <taxon>Bacteria</taxon>
        <taxon>Pseudomonadati</taxon>
        <taxon>Pseudomonadota</taxon>
        <taxon>Alphaproteobacteria</taxon>
        <taxon>Sphingomonadales</taxon>
        <taxon>Sphingomonadaceae</taxon>
        <taxon>Sphingomonas</taxon>
    </lineage>
</organism>
<dbReference type="PANTHER" id="PTHR10578">
    <property type="entry name" value="S -2-HYDROXY-ACID OXIDASE-RELATED"/>
    <property type="match status" value="1"/>
</dbReference>
<comment type="similarity">
    <text evidence="5">Belongs to the FMN-dependent alpha-hydroxy acid dehydrogenase family.</text>
</comment>
<evidence type="ECO:0000256" key="5">
    <source>
        <dbReference type="ARBA" id="ARBA00024042"/>
    </source>
</evidence>
<dbReference type="InterPro" id="IPR000262">
    <property type="entry name" value="FMN-dep_DH"/>
</dbReference>
<dbReference type="Gene3D" id="3.20.20.70">
    <property type="entry name" value="Aldolase class I"/>
    <property type="match status" value="1"/>
</dbReference>
<dbReference type="InterPro" id="IPR037396">
    <property type="entry name" value="FMN_HAD"/>
</dbReference>
<dbReference type="Pfam" id="PF01070">
    <property type="entry name" value="FMN_dh"/>
    <property type="match status" value="1"/>
</dbReference>
<name>A0ABT6MZ85_9SPHN</name>
<dbReference type="InterPro" id="IPR013785">
    <property type="entry name" value="Aldolase_TIM"/>
</dbReference>
<keyword evidence="4 7" id="KW-0560">Oxidoreductase</keyword>
<comment type="cofactor">
    <cofactor evidence="1">
        <name>FMN</name>
        <dbReference type="ChEBI" id="CHEBI:58210"/>
    </cofactor>
</comment>
<protein>
    <submittedName>
        <fullName evidence="7">Alpha-hydroxy acid oxidase</fullName>
        <ecNumber evidence="7">1.-.-.-</ecNumber>
    </submittedName>
</protein>